<dbReference type="EnsemblPlants" id="OGLUM09G07910.1">
    <property type="protein sequence ID" value="OGLUM09G07910.1"/>
    <property type="gene ID" value="OGLUM09G07910"/>
</dbReference>
<keyword evidence="4" id="KW-0238">DNA-binding</keyword>
<dbReference type="Proteomes" id="UP000026961">
    <property type="component" value="Chromosome 9"/>
</dbReference>
<dbReference type="GO" id="GO:0061632">
    <property type="term" value="F:RNA lariat debranching enzyme activator activity"/>
    <property type="evidence" value="ECO:0007669"/>
    <property type="project" value="TreeGrafter"/>
</dbReference>
<dbReference type="GO" id="GO:0003677">
    <property type="term" value="F:DNA binding"/>
    <property type="evidence" value="ECO:0007669"/>
    <property type="project" value="UniProtKB-KW"/>
</dbReference>
<feature type="domain" description="C3H1-type" evidence="7">
    <location>
        <begin position="363"/>
        <end position="390"/>
    </location>
</feature>
<dbReference type="SUPFAM" id="SSF90229">
    <property type="entry name" value="CCCH zinc finger"/>
    <property type="match status" value="2"/>
</dbReference>
<dbReference type="Pfam" id="PF04676">
    <property type="entry name" value="CwfJ_C_2"/>
    <property type="match status" value="1"/>
</dbReference>
<evidence type="ECO:0000256" key="6">
    <source>
        <dbReference type="SAM" id="MobiDB-lite"/>
    </source>
</evidence>
<evidence type="ECO:0000256" key="4">
    <source>
        <dbReference type="ARBA" id="ARBA00023125"/>
    </source>
</evidence>
<protein>
    <recommendedName>
        <fullName evidence="7">C3H1-type domain-containing protein</fullName>
    </recommendedName>
</protein>
<feature type="zinc finger region" description="C3H1-type" evidence="5">
    <location>
        <begin position="330"/>
        <end position="358"/>
    </location>
</feature>
<evidence type="ECO:0000256" key="5">
    <source>
        <dbReference type="PROSITE-ProRule" id="PRU00723"/>
    </source>
</evidence>
<dbReference type="Pfam" id="PF04677">
    <property type="entry name" value="CwfJ_C_1"/>
    <property type="match status" value="1"/>
</dbReference>
<dbReference type="PROSITE" id="PS50103">
    <property type="entry name" value="ZF_C3H1"/>
    <property type="match status" value="2"/>
</dbReference>
<dbReference type="PANTHER" id="PTHR12072:SF4">
    <property type="entry name" value="CWF19-LIKE PROTEIN 1"/>
    <property type="match status" value="1"/>
</dbReference>
<keyword evidence="2 5" id="KW-0863">Zinc-finger</keyword>
<proteinExistence type="predicted"/>
<sequence>MAAAAASPSPATTPRILLAGDANGRLHQLFKRVTSVNQSTGPFHALLCVGQFFSPDAGDGDGGGGGEVADYLEGRAAVPIPTYFTGDYGPAAPRLLAKAASSARGFSPGGIQICPNLFWLRGSARFTLHADKIFHASYCRNGLEMGSSKQMLALAIPFIGFSHLSLGLSVVYLSGRKGLGGPGCYSQDDVDALRALAEEPGIISDPRGYDPVVAELVAEIKPRYHIAGSKGVFYAREPYVNDSAAHVTRFIGLANVGNKEKQKFIHAISPTPASTMSSVDIHARPPNTTLSPYISPAKSVPVEETPKRPAEDADLQYWRYDVKKQRHGEAGGNRLCFKFTSSGSCPRGSKCNYRHDEEAREHYNRNVCFDFLNKGKCEKGPECRFAHSLSDEGAVRDTKPRSERRRVESSCWFCLSSPDVESHLVISIGEGYYCALAKGPLVPNHVLVIPVEHCSSTLKMPVEAEAELGRYKDALAKYFEKQGKIAIYFEWVSQQSRHANLQAVPVPLSKASSVKKIFHLAAQRLGFEFSVVNPDGDANRARELLRSECDSKSSLFYVELPEGSVLLHLVDSNEKFPAQFGREVLAGLLSMADRADWRNCKVSKEEEIQMVDDFKQGFREFDPAE</sequence>
<keyword evidence="3 5" id="KW-0862">Zinc</keyword>
<evidence type="ECO:0000259" key="7">
    <source>
        <dbReference type="PROSITE" id="PS50103"/>
    </source>
</evidence>
<dbReference type="Gramene" id="OGLUM09G07910.1">
    <property type="protein sequence ID" value="OGLUM09G07910.1"/>
    <property type="gene ID" value="OGLUM09G07910"/>
</dbReference>
<feature type="domain" description="C3H1-type" evidence="7">
    <location>
        <begin position="330"/>
        <end position="358"/>
    </location>
</feature>
<dbReference type="PANTHER" id="PTHR12072">
    <property type="entry name" value="CWF19, CELL CYCLE CONTROL PROTEIN"/>
    <property type="match status" value="1"/>
</dbReference>
<dbReference type="InterPro" id="IPR006768">
    <property type="entry name" value="Cwf19-like_C_dom-1"/>
</dbReference>
<dbReference type="AlphaFoldDB" id="A0A0E0B218"/>
<reference evidence="8" key="2">
    <citation type="submission" date="2018-05" db="EMBL/GenBank/DDBJ databases">
        <title>OgluRS3 (Oryza glumaepatula Reference Sequence Version 3).</title>
        <authorList>
            <person name="Zhang J."/>
            <person name="Kudrna D."/>
            <person name="Lee S."/>
            <person name="Talag J."/>
            <person name="Welchert J."/>
            <person name="Wing R.A."/>
        </authorList>
    </citation>
    <scope>NUCLEOTIDE SEQUENCE [LARGE SCALE GENOMIC DNA]</scope>
</reference>
<dbReference type="STRING" id="40148.A0A0E0B218"/>
<dbReference type="CDD" id="cd07380">
    <property type="entry name" value="MPP_CWF19_N"/>
    <property type="match status" value="1"/>
</dbReference>
<organism evidence="8">
    <name type="scientific">Oryza glumipatula</name>
    <dbReference type="NCBI Taxonomy" id="40148"/>
    <lineage>
        <taxon>Eukaryota</taxon>
        <taxon>Viridiplantae</taxon>
        <taxon>Streptophyta</taxon>
        <taxon>Embryophyta</taxon>
        <taxon>Tracheophyta</taxon>
        <taxon>Spermatophyta</taxon>
        <taxon>Magnoliopsida</taxon>
        <taxon>Liliopsida</taxon>
        <taxon>Poales</taxon>
        <taxon>Poaceae</taxon>
        <taxon>BOP clade</taxon>
        <taxon>Oryzoideae</taxon>
        <taxon>Oryzeae</taxon>
        <taxon>Oryzinae</taxon>
        <taxon>Oryza</taxon>
    </lineage>
</organism>
<feature type="region of interest" description="Disordered" evidence="6">
    <location>
        <begin position="287"/>
        <end position="308"/>
    </location>
</feature>
<evidence type="ECO:0000313" key="9">
    <source>
        <dbReference type="Proteomes" id="UP000026961"/>
    </source>
</evidence>
<accession>A0A0E0B218</accession>
<name>A0A0E0B218_9ORYZ</name>
<evidence type="ECO:0000256" key="1">
    <source>
        <dbReference type="ARBA" id="ARBA00022723"/>
    </source>
</evidence>
<dbReference type="InterPro" id="IPR006767">
    <property type="entry name" value="Cwf19-like_C_dom-2"/>
</dbReference>
<evidence type="ECO:0000256" key="3">
    <source>
        <dbReference type="ARBA" id="ARBA00022833"/>
    </source>
</evidence>
<dbReference type="GO" id="GO:0008270">
    <property type="term" value="F:zinc ion binding"/>
    <property type="evidence" value="ECO:0007669"/>
    <property type="project" value="UniProtKB-KW"/>
</dbReference>
<dbReference type="InterPro" id="IPR040194">
    <property type="entry name" value="Cwf19-like"/>
</dbReference>
<evidence type="ECO:0000313" key="8">
    <source>
        <dbReference type="EnsemblPlants" id="OGLUM09G07910.1"/>
    </source>
</evidence>
<dbReference type="Gene3D" id="4.10.1000.10">
    <property type="entry name" value="Zinc finger, CCCH-type"/>
    <property type="match status" value="1"/>
</dbReference>
<keyword evidence="9" id="KW-1185">Reference proteome</keyword>
<dbReference type="Gene3D" id="3.30.428.10">
    <property type="entry name" value="HIT-like"/>
    <property type="match status" value="1"/>
</dbReference>
<dbReference type="GO" id="GO:0000398">
    <property type="term" value="P:mRNA splicing, via spliceosome"/>
    <property type="evidence" value="ECO:0007669"/>
    <property type="project" value="TreeGrafter"/>
</dbReference>
<dbReference type="SMART" id="SM00356">
    <property type="entry name" value="ZnF_C3H1"/>
    <property type="match status" value="2"/>
</dbReference>
<dbReference type="Gene3D" id="6.10.250.3220">
    <property type="match status" value="1"/>
</dbReference>
<dbReference type="InterPro" id="IPR036855">
    <property type="entry name" value="Znf_CCCH_sf"/>
</dbReference>
<dbReference type="eggNOG" id="KOG2476">
    <property type="taxonomic scope" value="Eukaryota"/>
</dbReference>
<dbReference type="InterPro" id="IPR036265">
    <property type="entry name" value="HIT-like_sf"/>
</dbReference>
<evidence type="ECO:0000256" key="2">
    <source>
        <dbReference type="ARBA" id="ARBA00022771"/>
    </source>
</evidence>
<dbReference type="SUPFAM" id="SSF54197">
    <property type="entry name" value="HIT-like"/>
    <property type="match status" value="1"/>
</dbReference>
<dbReference type="GO" id="GO:0071014">
    <property type="term" value="C:post-mRNA release spliceosomal complex"/>
    <property type="evidence" value="ECO:0007669"/>
    <property type="project" value="TreeGrafter"/>
</dbReference>
<keyword evidence="1 5" id="KW-0479">Metal-binding</keyword>
<reference evidence="8" key="1">
    <citation type="submission" date="2015-04" db="UniProtKB">
        <authorList>
            <consortium name="EnsemblPlants"/>
        </authorList>
    </citation>
    <scope>IDENTIFICATION</scope>
</reference>
<feature type="zinc finger region" description="C3H1-type" evidence="5">
    <location>
        <begin position="363"/>
        <end position="390"/>
    </location>
</feature>
<dbReference type="FunFam" id="3.30.428.10:FF:000018">
    <property type="entry name" value="Zinc finger CCCH domain-containing protein 59"/>
    <property type="match status" value="1"/>
</dbReference>
<dbReference type="InterPro" id="IPR000571">
    <property type="entry name" value="Znf_CCCH"/>
</dbReference>